<accession>A0A7Z6ZUS0</accession>
<dbReference type="Gene3D" id="3.40.50.2000">
    <property type="entry name" value="Glycogen Phosphorylase B"/>
    <property type="match status" value="1"/>
</dbReference>
<organism evidence="2 3">
    <name type="scientific">Pseudidiomarina aestuarii</name>
    <dbReference type="NCBI Taxonomy" id="624146"/>
    <lineage>
        <taxon>Bacteria</taxon>
        <taxon>Pseudomonadati</taxon>
        <taxon>Pseudomonadota</taxon>
        <taxon>Gammaproteobacteria</taxon>
        <taxon>Alteromonadales</taxon>
        <taxon>Idiomarinaceae</taxon>
        <taxon>Pseudidiomarina</taxon>
    </lineage>
</organism>
<dbReference type="PANTHER" id="PTHR36836:SF1">
    <property type="entry name" value="COLANIC ACID BIOSYNTHESIS PROTEIN WCAK"/>
    <property type="match status" value="1"/>
</dbReference>
<dbReference type="Gene3D" id="3.40.1190.20">
    <property type="match status" value="1"/>
</dbReference>
<dbReference type="Pfam" id="PF04230">
    <property type="entry name" value="PS_pyruv_trans"/>
    <property type="match status" value="1"/>
</dbReference>
<dbReference type="InterPro" id="IPR007345">
    <property type="entry name" value="Polysacch_pyruvyl_Trfase"/>
</dbReference>
<evidence type="ECO:0000259" key="1">
    <source>
        <dbReference type="Pfam" id="PF04230"/>
    </source>
</evidence>
<feature type="domain" description="Polysaccharide pyruvyl transferase" evidence="1">
    <location>
        <begin position="37"/>
        <end position="334"/>
    </location>
</feature>
<comment type="caution">
    <text evidence="2">The sequence shown here is derived from an EMBL/GenBank/DDBJ whole genome shotgun (WGS) entry which is preliminary data.</text>
</comment>
<protein>
    <recommendedName>
        <fullName evidence="1">Polysaccharide pyruvyl transferase domain-containing protein</fullName>
    </recommendedName>
</protein>
<dbReference type="SUPFAM" id="SSF53756">
    <property type="entry name" value="UDP-Glycosyltransferase/glycogen phosphorylase"/>
    <property type="match status" value="1"/>
</dbReference>
<evidence type="ECO:0000313" key="3">
    <source>
        <dbReference type="Proteomes" id="UP000287766"/>
    </source>
</evidence>
<name>A0A7Z6ZUS0_9GAMM</name>
<gene>
    <name evidence="2" type="ORF">CWE22_05660</name>
</gene>
<dbReference type="EMBL" id="PIPR01000001">
    <property type="protein sequence ID" value="RUO41642.1"/>
    <property type="molecule type" value="Genomic_DNA"/>
</dbReference>
<keyword evidence="3" id="KW-1185">Reference proteome</keyword>
<reference evidence="3" key="1">
    <citation type="journal article" date="2018" name="Front. Microbiol.">
        <title>Genome-Based Analysis Reveals the Taxonomy and Diversity of the Family Idiomarinaceae.</title>
        <authorList>
            <person name="Liu Y."/>
            <person name="Lai Q."/>
            <person name="Shao Z."/>
        </authorList>
    </citation>
    <scope>NUCLEOTIDE SEQUENCE [LARGE SCALE GENOMIC DNA]</scope>
    <source>
        <strain evidence="3">KYW314</strain>
    </source>
</reference>
<dbReference type="AlphaFoldDB" id="A0A7Z6ZUS0"/>
<dbReference type="GO" id="GO:0003824">
    <property type="term" value="F:catalytic activity"/>
    <property type="evidence" value="ECO:0007669"/>
    <property type="project" value="UniProtKB-ARBA"/>
</dbReference>
<proteinExistence type="predicted"/>
<dbReference type="PANTHER" id="PTHR36836">
    <property type="entry name" value="COLANIC ACID BIOSYNTHESIS PROTEIN WCAK"/>
    <property type="match status" value="1"/>
</dbReference>
<evidence type="ECO:0000313" key="2">
    <source>
        <dbReference type="EMBL" id="RUO41642.1"/>
    </source>
</evidence>
<dbReference type="InterPro" id="IPR029056">
    <property type="entry name" value="Ribokinase-like"/>
</dbReference>
<sequence length="406" mass="45912">MAFSFSFPANKLINCNSGSEKDTPVLTVEVKGISFANKGAELMLFAIIDQFRQRGVDARFVVEPNGPYQRRADFGLWQKTRYIRKQLNLVAPMSWLPSRIRTMFGLINESEIDLVLDASGFSYGDQWNPAVARDRISSTVVAFNKRNVPVVLLPQALGPFTKPKTRKTFAHIAKHADLVFPRDDHSFQFTQALLTHTEQKHIKRCPDFTNLIKGMPAEAFDAEQHQICFIPNSKMVEKRDDGDNYITFMVKAIEAALQQNAKPFILIHEADADRKLTAQIQAQLSQQIPVLDPQHALKIKWIIGQSKVVVSSRYHGLVSALSQGVPVIATGWSHKYQELLSDYNCQNQLFDVTTDVTQAIESLQLLLEDAEQYQELHSVISAAGEWQREAVERMWDEVFALVSGHD</sequence>
<dbReference type="Proteomes" id="UP000287766">
    <property type="component" value="Unassembled WGS sequence"/>
</dbReference>